<dbReference type="AlphaFoldDB" id="A0A9Q3GC35"/>
<feature type="signal peptide" evidence="1">
    <location>
        <begin position="1"/>
        <end position="25"/>
    </location>
</feature>
<keyword evidence="3" id="KW-1185">Reference proteome</keyword>
<keyword evidence="1" id="KW-0732">Signal</keyword>
<sequence>MAHLWWNVTVHLAWLLALLFTQLLALVKDPNASHANPHACKGYQIFKLLTPGKPPDNSNTSLCQCRLPMLQGQILMLVQVPDNANNSLRWGRLPMLQTQIFTLVQAPSLTLVQVPNNSDNSLHWASQPKILNIPYMTKINSV</sequence>
<reference evidence="2" key="1">
    <citation type="submission" date="2021-03" db="EMBL/GenBank/DDBJ databases">
        <title>Draft genome sequence of rust myrtle Austropuccinia psidii MF-1, a brazilian biotype.</title>
        <authorList>
            <person name="Quecine M.C."/>
            <person name="Pachon D.M.R."/>
            <person name="Bonatelli M.L."/>
            <person name="Correr F.H."/>
            <person name="Franceschini L.M."/>
            <person name="Leite T.F."/>
            <person name="Margarido G.R.A."/>
            <person name="Almeida C.A."/>
            <person name="Ferrarezi J.A."/>
            <person name="Labate C.A."/>
        </authorList>
    </citation>
    <scope>NUCLEOTIDE SEQUENCE</scope>
    <source>
        <strain evidence="2">MF-1</strain>
    </source>
</reference>
<proteinExistence type="predicted"/>
<gene>
    <name evidence="2" type="ORF">O181_001664</name>
</gene>
<feature type="chain" id="PRO_5040313574" evidence="1">
    <location>
        <begin position="26"/>
        <end position="142"/>
    </location>
</feature>
<name>A0A9Q3GC35_9BASI</name>
<organism evidence="2 3">
    <name type="scientific">Austropuccinia psidii MF-1</name>
    <dbReference type="NCBI Taxonomy" id="1389203"/>
    <lineage>
        <taxon>Eukaryota</taxon>
        <taxon>Fungi</taxon>
        <taxon>Dikarya</taxon>
        <taxon>Basidiomycota</taxon>
        <taxon>Pucciniomycotina</taxon>
        <taxon>Pucciniomycetes</taxon>
        <taxon>Pucciniales</taxon>
        <taxon>Sphaerophragmiaceae</taxon>
        <taxon>Austropuccinia</taxon>
    </lineage>
</organism>
<evidence type="ECO:0000313" key="2">
    <source>
        <dbReference type="EMBL" id="MBW0461949.1"/>
    </source>
</evidence>
<comment type="caution">
    <text evidence="2">The sequence shown here is derived from an EMBL/GenBank/DDBJ whole genome shotgun (WGS) entry which is preliminary data.</text>
</comment>
<protein>
    <submittedName>
        <fullName evidence="2">Uncharacterized protein</fullName>
    </submittedName>
</protein>
<dbReference type="EMBL" id="AVOT02000246">
    <property type="protein sequence ID" value="MBW0461949.1"/>
    <property type="molecule type" value="Genomic_DNA"/>
</dbReference>
<accession>A0A9Q3GC35</accession>
<evidence type="ECO:0000256" key="1">
    <source>
        <dbReference type="SAM" id="SignalP"/>
    </source>
</evidence>
<dbReference type="Proteomes" id="UP000765509">
    <property type="component" value="Unassembled WGS sequence"/>
</dbReference>
<evidence type="ECO:0000313" key="3">
    <source>
        <dbReference type="Proteomes" id="UP000765509"/>
    </source>
</evidence>